<keyword evidence="2" id="KW-0238">DNA-binding</keyword>
<feature type="domain" description="HTH lacI-type" evidence="4">
    <location>
        <begin position="3"/>
        <end position="57"/>
    </location>
</feature>
<evidence type="ECO:0000256" key="1">
    <source>
        <dbReference type="ARBA" id="ARBA00023015"/>
    </source>
</evidence>
<dbReference type="Gene3D" id="1.10.260.40">
    <property type="entry name" value="lambda repressor-like DNA-binding domains"/>
    <property type="match status" value="1"/>
</dbReference>
<dbReference type="PROSITE" id="PS50932">
    <property type="entry name" value="HTH_LACI_2"/>
    <property type="match status" value="1"/>
</dbReference>
<evidence type="ECO:0000256" key="2">
    <source>
        <dbReference type="ARBA" id="ARBA00023125"/>
    </source>
</evidence>
<dbReference type="Gene3D" id="3.40.50.2300">
    <property type="match status" value="2"/>
</dbReference>
<evidence type="ECO:0000259" key="4">
    <source>
        <dbReference type="PROSITE" id="PS50932"/>
    </source>
</evidence>
<dbReference type="PANTHER" id="PTHR30146">
    <property type="entry name" value="LACI-RELATED TRANSCRIPTIONAL REPRESSOR"/>
    <property type="match status" value="1"/>
</dbReference>
<keyword evidence="6" id="KW-1185">Reference proteome</keyword>
<organism evidence="5 6">
    <name type="scientific">Caldalkalibacillus horti</name>
    <dbReference type="NCBI Taxonomy" id="77523"/>
    <lineage>
        <taxon>Bacteria</taxon>
        <taxon>Bacillati</taxon>
        <taxon>Bacillota</taxon>
        <taxon>Bacilli</taxon>
        <taxon>Bacillales</taxon>
        <taxon>Bacillaceae</taxon>
        <taxon>Caldalkalibacillus</taxon>
    </lineage>
</organism>
<dbReference type="Pfam" id="PF13377">
    <property type="entry name" value="Peripla_BP_3"/>
    <property type="match status" value="1"/>
</dbReference>
<name>A0ABT9VX36_9BACI</name>
<reference evidence="5 6" key="1">
    <citation type="submission" date="2023-07" db="EMBL/GenBank/DDBJ databases">
        <title>Genomic Encyclopedia of Type Strains, Phase IV (KMG-IV): sequencing the most valuable type-strain genomes for metagenomic binning, comparative biology and taxonomic classification.</title>
        <authorList>
            <person name="Goeker M."/>
        </authorList>
    </citation>
    <scope>NUCLEOTIDE SEQUENCE [LARGE SCALE GENOMIC DNA]</scope>
    <source>
        <strain evidence="5 6">DSM 12751</strain>
    </source>
</reference>
<dbReference type="Proteomes" id="UP001235840">
    <property type="component" value="Unassembled WGS sequence"/>
</dbReference>
<sequence>MSVTIKDIARLAGVSYSTVSKALNDSPLVQPTTKEKILKIARELSYQPNIAAKKLVSNKSKTIGVVWPTINRVALSTIVTMLNEEIEKSTYSMILSISKAEVAINMFKQFQVDGILVFESSHEIHNHSNTQIPITLIATSDSLYPSIDLRRGDAIYKAVEYLKSLGHRELAYIGHLRNDNDGQFEKYFGFTEALIRLGLNPRSEMFVNTEGLYADHGYQAMNKLLDSGYRPTAIVSGSYELTQGIIRATKEAGLRIPEDISLIGYDHIPQMGELEIPVTAVGVPSNLIAKTAVEMLFRYIDHPDEKPIVQRLEPEICIRETCRAIE</sequence>
<dbReference type="InterPro" id="IPR000843">
    <property type="entry name" value="HTH_LacI"/>
</dbReference>
<evidence type="ECO:0000313" key="6">
    <source>
        <dbReference type="Proteomes" id="UP001235840"/>
    </source>
</evidence>
<dbReference type="SUPFAM" id="SSF47413">
    <property type="entry name" value="lambda repressor-like DNA-binding domains"/>
    <property type="match status" value="1"/>
</dbReference>
<accession>A0ABT9VX36</accession>
<dbReference type="PANTHER" id="PTHR30146:SF149">
    <property type="entry name" value="HTH-TYPE TRANSCRIPTIONAL REGULATOR EBGR"/>
    <property type="match status" value="1"/>
</dbReference>
<dbReference type="PROSITE" id="PS00356">
    <property type="entry name" value="HTH_LACI_1"/>
    <property type="match status" value="1"/>
</dbReference>
<proteinExistence type="predicted"/>
<evidence type="ECO:0000313" key="5">
    <source>
        <dbReference type="EMBL" id="MDQ0165439.1"/>
    </source>
</evidence>
<evidence type="ECO:0000256" key="3">
    <source>
        <dbReference type="ARBA" id="ARBA00023163"/>
    </source>
</evidence>
<dbReference type="EMBL" id="JAUSTY010000004">
    <property type="protein sequence ID" value="MDQ0165439.1"/>
    <property type="molecule type" value="Genomic_DNA"/>
</dbReference>
<dbReference type="CDD" id="cd01392">
    <property type="entry name" value="HTH_LacI"/>
    <property type="match status" value="1"/>
</dbReference>
<comment type="caution">
    <text evidence="5">The sequence shown here is derived from an EMBL/GenBank/DDBJ whole genome shotgun (WGS) entry which is preliminary data.</text>
</comment>
<dbReference type="InterPro" id="IPR028082">
    <property type="entry name" value="Peripla_BP_I"/>
</dbReference>
<dbReference type="SMART" id="SM00354">
    <property type="entry name" value="HTH_LACI"/>
    <property type="match status" value="1"/>
</dbReference>
<dbReference type="InterPro" id="IPR046335">
    <property type="entry name" value="LacI/GalR-like_sensor"/>
</dbReference>
<protein>
    <submittedName>
        <fullName evidence="5">LacI family transcriptional regulator</fullName>
    </submittedName>
</protein>
<dbReference type="RefSeq" id="WP_307392541.1">
    <property type="nucleotide sequence ID" value="NZ_BAAADK010000045.1"/>
</dbReference>
<dbReference type="InterPro" id="IPR010982">
    <property type="entry name" value="Lambda_DNA-bd_dom_sf"/>
</dbReference>
<dbReference type="SUPFAM" id="SSF53822">
    <property type="entry name" value="Periplasmic binding protein-like I"/>
    <property type="match status" value="1"/>
</dbReference>
<dbReference type="PRINTS" id="PR00036">
    <property type="entry name" value="HTHLACI"/>
</dbReference>
<keyword evidence="3" id="KW-0804">Transcription</keyword>
<gene>
    <name evidence="5" type="ORF">J2S11_001339</name>
</gene>
<keyword evidence="1" id="KW-0805">Transcription regulation</keyword>
<dbReference type="Pfam" id="PF00356">
    <property type="entry name" value="LacI"/>
    <property type="match status" value="1"/>
</dbReference>